<dbReference type="Gene3D" id="3.40.1170.60">
    <property type="match status" value="1"/>
</dbReference>
<name>A0A1H7LNW9_9PROT</name>
<dbReference type="OrthoDB" id="625722at2"/>
<protein>
    <submittedName>
        <fullName evidence="5">Protein ImuB</fullName>
    </submittedName>
</protein>
<dbReference type="RefSeq" id="WP_090828352.1">
    <property type="nucleotide sequence ID" value="NZ_FOBH01000004.1"/>
</dbReference>
<dbReference type="SUPFAM" id="SSF56672">
    <property type="entry name" value="DNA/RNA polymerases"/>
    <property type="match status" value="1"/>
</dbReference>
<evidence type="ECO:0000313" key="6">
    <source>
        <dbReference type="Proteomes" id="UP000198620"/>
    </source>
</evidence>
<keyword evidence="2" id="KW-0227">DNA damage</keyword>
<dbReference type="STRING" id="1233.SAMN05216387_104120"/>
<proteinExistence type="inferred from homology"/>
<dbReference type="Proteomes" id="UP000198620">
    <property type="component" value="Unassembled WGS sequence"/>
</dbReference>
<sequence length="528" mass="58879">MLWIALHCPALSLDWIERRFPAALIPAMAVTARKGNQSYIQQANKPAQERGIAAHQTLASAMALFPGLVVVEQDPNEEMKALQEAVYAALRFTPNIILQDSGLMGEVSASLKLFGGLKKLCQLLNRAVTAQGLQICTGVAPTARGAWLLARSAQPRTVVNGTAARFRLLLDSLPVNLLESAQPHLEVIRGIGCKALADLRRLPRSGLARRFGPDLLAELDCAYGDSPDPRKWFAAPETFQQKFRLLAQVENVELLWVPVQRLIEQMCGWLASRHAAALAFSFVLHHEFSLRQPHKSTPIDIRLSEQSGDSRHLMLLLRERLERAKLAAPVCELELIADEIAAGANANLELFPSAQSETTSLNRFIEKLSARLGPQAITGLKAVPDHRPECSQRFEPLETEAAGRGKTRRTKEKDRISRHEIIPAELPRPAWLIETPLELKLQRHQPVYGSPLKLLAGPERIEAGWWDDALIARDYFIAENALGQLLWIYREYDPIKKDKEGEDKESKDKKDGDKGNKDASWYLQGLFG</sequence>
<dbReference type="Pfam" id="PF00817">
    <property type="entry name" value="IMS"/>
    <property type="match status" value="1"/>
</dbReference>
<feature type="compositionally biased region" description="Basic and acidic residues" evidence="3">
    <location>
        <begin position="498"/>
        <end position="517"/>
    </location>
</feature>
<dbReference type="AlphaFoldDB" id="A0A1H7LNW9"/>
<dbReference type="InterPro" id="IPR043128">
    <property type="entry name" value="Rev_trsase/Diguanyl_cyclase"/>
</dbReference>
<evidence type="ECO:0000256" key="3">
    <source>
        <dbReference type="SAM" id="MobiDB-lite"/>
    </source>
</evidence>
<dbReference type="PANTHER" id="PTHR35369:SF2">
    <property type="entry name" value="BLR3025 PROTEIN"/>
    <property type="match status" value="1"/>
</dbReference>
<organism evidence="5 6">
    <name type="scientific">Nitrosovibrio tenuis</name>
    <dbReference type="NCBI Taxonomy" id="1233"/>
    <lineage>
        <taxon>Bacteria</taxon>
        <taxon>Pseudomonadati</taxon>
        <taxon>Pseudomonadota</taxon>
        <taxon>Betaproteobacteria</taxon>
        <taxon>Nitrosomonadales</taxon>
        <taxon>Nitrosomonadaceae</taxon>
        <taxon>Nitrosovibrio</taxon>
    </lineage>
</organism>
<feature type="domain" description="UmuC" evidence="4">
    <location>
        <begin position="29"/>
        <end position="149"/>
    </location>
</feature>
<gene>
    <name evidence="5" type="ORF">SAMN05216387_104120</name>
</gene>
<keyword evidence="6" id="KW-1185">Reference proteome</keyword>
<dbReference type="InterPro" id="IPR050356">
    <property type="entry name" value="SulA_CellDiv_inhibitor"/>
</dbReference>
<evidence type="ECO:0000313" key="5">
    <source>
        <dbReference type="EMBL" id="SEL00643.1"/>
    </source>
</evidence>
<evidence type="ECO:0000256" key="1">
    <source>
        <dbReference type="ARBA" id="ARBA00010945"/>
    </source>
</evidence>
<dbReference type="EMBL" id="FOBH01000004">
    <property type="protein sequence ID" value="SEL00643.1"/>
    <property type="molecule type" value="Genomic_DNA"/>
</dbReference>
<dbReference type="PANTHER" id="PTHR35369">
    <property type="entry name" value="BLR3025 PROTEIN-RELATED"/>
    <property type="match status" value="1"/>
</dbReference>
<dbReference type="InterPro" id="IPR043502">
    <property type="entry name" value="DNA/RNA_pol_sf"/>
</dbReference>
<comment type="similarity">
    <text evidence="1">Belongs to the DNA polymerase type-Y family.</text>
</comment>
<dbReference type="GO" id="GO:0006281">
    <property type="term" value="P:DNA repair"/>
    <property type="evidence" value="ECO:0007669"/>
    <property type="project" value="InterPro"/>
</dbReference>
<dbReference type="InterPro" id="IPR001126">
    <property type="entry name" value="UmuC"/>
</dbReference>
<dbReference type="Gene3D" id="3.30.70.270">
    <property type="match status" value="1"/>
</dbReference>
<feature type="region of interest" description="Disordered" evidence="3">
    <location>
        <begin position="498"/>
        <end position="528"/>
    </location>
</feature>
<dbReference type="CDD" id="cd03468">
    <property type="entry name" value="PolY_like"/>
    <property type="match status" value="1"/>
</dbReference>
<evidence type="ECO:0000259" key="4">
    <source>
        <dbReference type="Pfam" id="PF00817"/>
    </source>
</evidence>
<accession>A0A1H7LNW9</accession>
<reference evidence="5 6" key="1">
    <citation type="submission" date="2016-10" db="EMBL/GenBank/DDBJ databases">
        <authorList>
            <person name="de Groot N.N."/>
        </authorList>
    </citation>
    <scope>NUCLEOTIDE SEQUENCE [LARGE SCALE GENOMIC DNA]</scope>
    <source>
        <strain evidence="5 6">Nv1</strain>
    </source>
</reference>
<evidence type="ECO:0000256" key="2">
    <source>
        <dbReference type="ARBA" id="ARBA00022763"/>
    </source>
</evidence>